<evidence type="ECO:0000256" key="6">
    <source>
        <dbReference type="SAM" id="Phobius"/>
    </source>
</evidence>
<keyword evidence="2 6" id="KW-0812">Transmembrane</keyword>
<evidence type="ECO:0000256" key="1">
    <source>
        <dbReference type="ARBA" id="ARBA00004141"/>
    </source>
</evidence>
<feature type="transmembrane region" description="Helical" evidence="6">
    <location>
        <begin position="203"/>
        <end position="221"/>
    </location>
</feature>
<evidence type="ECO:0000256" key="2">
    <source>
        <dbReference type="ARBA" id="ARBA00022692"/>
    </source>
</evidence>
<proteinExistence type="predicted"/>
<dbReference type="Pfam" id="PF01578">
    <property type="entry name" value="Cytochrom_C_asm"/>
    <property type="match status" value="1"/>
</dbReference>
<feature type="transmembrane region" description="Helical" evidence="6">
    <location>
        <begin position="47"/>
        <end position="66"/>
    </location>
</feature>
<name>A0A412TWR9_9BACT</name>
<feature type="transmembrane region" description="Helical" evidence="6">
    <location>
        <begin position="242"/>
        <end position="259"/>
    </location>
</feature>
<gene>
    <name evidence="9" type="ORF">DWW57_03845</name>
</gene>
<feature type="transmembrane region" description="Helical" evidence="6">
    <location>
        <begin position="7"/>
        <end position="27"/>
    </location>
</feature>
<evidence type="ECO:0000256" key="4">
    <source>
        <dbReference type="ARBA" id="ARBA00022989"/>
    </source>
</evidence>
<keyword evidence="3" id="KW-0201">Cytochrome c-type biogenesis</keyword>
<reference evidence="9 10" key="1">
    <citation type="submission" date="2018-08" db="EMBL/GenBank/DDBJ databases">
        <title>A genome reference for cultivated species of the human gut microbiota.</title>
        <authorList>
            <person name="Zou Y."/>
            <person name="Xue W."/>
            <person name="Luo G."/>
        </authorList>
    </citation>
    <scope>NUCLEOTIDE SEQUENCE [LARGE SCALE GENOMIC DNA]</scope>
    <source>
        <strain evidence="9 10">AF16-14</strain>
    </source>
</reference>
<feature type="transmembrane region" description="Helical" evidence="6">
    <location>
        <begin position="527"/>
        <end position="549"/>
    </location>
</feature>
<dbReference type="PANTHER" id="PTHR30071">
    <property type="entry name" value="HEME EXPORTER PROTEIN C"/>
    <property type="match status" value="1"/>
</dbReference>
<feature type="domain" description="ResB-like" evidence="8">
    <location>
        <begin position="73"/>
        <end position="188"/>
    </location>
</feature>
<evidence type="ECO:0000313" key="9">
    <source>
        <dbReference type="EMBL" id="RGU58229.1"/>
    </source>
</evidence>
<dbReference type="GO" id="GO:0017004">
    <property type="term" value="P:cytochrome complex assembly"/>
    <property type="evidence" value="ECO:0007669"/>
    <property type="project" value="UniProtKB-KW"/>
</dbReference>
<dbReference type="GO" id="GO:0005886">
    <property type="term" value="C:plasma membrane"/>
    <property type="evidence" value="ECO:0007669"/>
    <property type="project" value="TreeGrafter"/>
</dbReference>
<evidence type="ECO:0000313" key="10">
    <source>
        <dbReference type="Proteomes" id="UP000284243"/>
    </source>
</evidence>
<feature type="transmembrane region" description="Helical" evidence="6">
    <location>
        <begin position="731"/>
        <end position="752"/>
    </location>
</feature>
<feature type="transmembrane region" description="Helical" evidence="6">
    <location>
        <begin position="78"/>
        <end position="97"/>
    </location>
</feature>
<feature type="transmembrane region" description="Helical" evidence="6">
    <location>
        <begin position="498"/>
        <end position="515"/>
    </location>
</feature>
<keyword evidence="5 6" id="KW-0472">Membrane</keyword>
<dbReference type="InterPro" id="IPR002541">
    <property type="entry name" value="Cyt_c_assembly"/>
</dbReference>
<feature type="transmembrane region" description="Helical" evidence="6">
    <location>
        <begin position="706"/>
        <end position="724"/>
    </location>
</feature>
<feature type="transmembrane region" description="Helical" evidence="6">
    <location>
        <begin position="582"/>
        <end position="600"/>
    </location>
</feature>
<dbReference type="PANTHER" id="PTHR30071:SF1">
    <property type="entry name" value="CYTOCHROME B_B6 PROTEIN-RELATED"/>
    <property type="match status" value="1"/>
</dbReference>
<dbReference type="EMBL" id="QRYC01000003">
    <property type="protein sequence ID" value="RGU58229.1"/>
    <property type="molecule type" value="Genomic_DNA"/>
</dbReference>
<dbReference type="RefSeq" id="WP_118160044.1">
    <property type="nucleotide sequence ID" value="NZ_QRYC01000003.1"/>
</dbReference>
<dbReference type="Proteomes" id="UP000284243">
    <property type="component" value="Unassembled WGS sequence"/>
</dbReference>
<accession>A0A412TWR9</accession>
<evidence type="ECO:0000256" key="5">
    <source>
        <dbReference type="ARBA" id="ARBA00023136"/>
    </source>
</evidence>
<evidence type="ECO:0000259" key="8">
    <source>
        <dbReference type="Pfam" id="PF05140"/>
    </source>
</evidence>
<comment type="subcellular location">
    <subcellularLocation>
        <location evidence="1">Membrane</location>
        <topology evidence="1">Multi-pass membrane protein</topology>
    </subcellularLocation>
</comment>
<evidence type="ECO:0000259" key="7">
    <source>
        <dbReference type="Pfam" id="PF01578"/>
    </source>
</evidence>
<dbReference type="AlphaFoldDB" id="A0A412TWR9"/>
<dbReference type="InterPro" id="IPR045062">
    <property type="entry name" value="Cyt_c_biogenesis_CcsA/CcmC"/>
</dbReference>
<sequence length="800" mass="91157">MRFLRLLSASVTLYVLLIGYIVVLGIATFVEEAKGTAFVREHFYYDWWFILLQGILGIQLIVIFFCRKWFRRQNWGNLLLHFSFLWILVGAAITHFAGKEGIMHIREGETVDYMFVGERMERQTVPFRVTLTDFRLKRYPGSHSPSSYESDLVVFHQGREEKVGVKMNKVVNVEGYRLFQSSYDPDERGTVLTVSYDCPGMQITYIGYVFMVLGFLGICFGRNSRFSRLRGEMSKFRTDKKVWLLLIGLFCVGVSGNAAPDVSREHAAEFGRLVVQNPKGRLEPVNTWTSAILRKCYQAKTYKGLTSDQVFLNLIANPARWVQEPFIKVKNRTILEKLGKTGQSFIAWQDILDEQGQYLLATEVEKAYEKSPAQRSSYENDLLKLDECVNIVYQIFQGQFLAIFPHEGDAAGKWYSAGDDLSVYQGKDSLFVARIMVWYKDELAQGLQNGNWTGADRVLEMIRTYQQAKNKVIPMDEQKIKAEILYNQADVFSWCRKFYLILGGLLLGFVFAWMMNEKKGLKIVCRALIFGIGTVFICHTLGLALRWYIAGYAPWTNSYESMVYAGWMIVLGGLVFARRFYVLPALSALLGGVVLFVAGLNDMNPEITPLVPVLQSYWLMLHVAVIMAGYGFFAICALIGLFNMSLILGVRPRNRQKIGSTIQELTLLNEMAMILGLVFMTTGTFLGAVWANESWGRYWGWDPKETWALISVVVYALVLHIRFIPGLSKSIFVFNMCSVWAIASVLMTYFGVNYYLSGLHSYGKSDAELMPWPFVIGIVVMIVISVLAGYKYKKIKLTNE</sequence>
<feature type="transmembrane region" description="Helical" evidence="6">
    <location>
        <begin position="561"/>
        <end position="577"/>
    </location>
</feature>
<comment type="caution">
    <text evidence="9">The sequence shown here is derived from an EMBL/GenBank/DDBJ whole genome shotgun (WGS) entry which is preliminary data.</text>
</comment>
<protein>
    <submittedName>
        <fullName evidence="9">Cytochrome C biogenesis protein</fullName>
    </submittedName>
</protein>
<feature type="domain" description="Cytochrome c assembly protein" evidence="7">
    <location>
        <begin position="555"/>
        <end position="760"/>
    </location>
</feature>
<dbReference type="GO" id="GO:0020037">
    <property type="term" value="F:heme binding"/>
    <property type="evidence" value="ECO:0007669"/>
    <property type="project" value="InterPro"/>
</dbReference>
<dbReference type="Pfam" id="PF05140">
    <property type="entry name" value="ResB"/>
    <property type="match status" value="1"/>
</dbReference>
<feature type="transmembrane region" description="Helical" evidence="6">
    <location>
        <begin position="772"/>
        <end position="790"/>
    </location>
</feature>
<feature type="transmembrane region" description="Helical" evidence="6">
    <location>
        <begin position="671"/>
        <end position="691"/>
    </location>
</feature>
<evidence type="ECO:0000256" key="3">
    <source>
        <dbReference type="ARBA" id="ARBA00022748"/>
    </source>
</evidence>
<keyword evidence="4 6" id="KW-1133">Transmembrane helix</keyword>
<feature type="transmembrane region" description="Helical" evidence="6">
    <location>
        <begin position="620"/>
        <end position="650"/>
    </location>
</feature>
<dbReference type="InterPro" id="IPR007816">
    <property type="entry name" value="ResB-like_domain"/>
</dbReference>
<organism evidence="9 10">
    <name type="scientific">Odoribacter splanchnicus</name>
    <dbReference type="NCBI Taxonomy" id="28118"/>
    <lineage>
        <taxon>Bacteria</taxon>
        <taxon>Pseudomonadati</taxon>
        <taxon>Bacteroidota</taxon>
        <taxon>Bacteroidia</taxon>
        <taxon>Bacteroidales</taxon>
        <taxon>Odoribacteraceae</taxon>
        <taxon>Odoribacter</taxon>
    </lineage>
</organism>